<feature type="compositionally biased region" description="Basic and acidic residues" evidence="1">
    <location>
        <begin position="236"/>
        <end position="246"/>
    </location>
</feature>
<dbReference type="Gene3D" id="3.40.50.300">
    <property type="entry name" value="P-loop containing nucleotide triphosphate hydrolases"/>
    <property type="match status" value="2"/>
</dbReference>
<evidence type="ECO:0000313" key="2">
    <source>
        <dbReference type="EMBL" id="CAK9059653.1"/>
    </source>
</evidence>
<dbReference type="Gene3D" id="2.30.30.940">
    <property type="match status" value="1"/>
</dbReference>
<gene>
    <name evidence="2" type="ORF">CCMP2556_LOCUS29368</name>
</gene>
<comment type="caution">
    <text evidence="2">The sequence shown here is derived from an EMBL/GenBank/DDBJ whole genome shotgun (WGS) entry which is preliminary data.</text>
</comment>
<dbReference type="CDD" id="cd18809">
    <property type="entry name" value="SF1_C_RecD"/>
    <property type="match status" value="1"/>
</dbReference>
<sequence>MSKRPAASVEPPAAADAAARRRLRGKQPCAAYAIAVAPGPGPQPPRAVQRRPAGTTNECRGVLDQPCRFSTADIGRRARYHDASRQCPWCNPALLRQAADTSQGRVRLSRGLRFFWTHDKSVFAAAVARLPDACRRHLPLQALGLSAAFHSAAALETALGTAQGRGRLLGMLRKKRTDDGALVDEALKAIPEEHAEWFRAQLAAEPRRARAQAARARQQDQWEQALHARKSIRATPAEDRQEEYAGRVAEDRARVQRKFFPQRPREVRHTGQRWSNPMSEQLRATIADVAENDTGLPAAQGSEAAGMLEQWCKLGSWAVCATCHSLEPRHLKEVDCRRVAAPVVQACRWCRGGGAGSAALVPQPADVPRPLRGLSSAALAALRPLDLDCGNYQRPPHGYRVHTALARLSWCEEGVAEKVAQLPRQERKKAEKALRYLMRGDSRSEYRHFVHKHNTFLRQNPDATDADLRRPLQMLEAAPGVECAVWPDLYWDSDHCETVVRGTDVRRLQRQGLLEDDGDEEDEDLGRGSVRRSFLKKILGPILDYAAEYSLMHFIFDLTLWSDLGAKRHACPQMPMRIMLKGSTFTPAYWALRHSAVLDLQRQCGFPALFKTWAPYEWSAPYHRALLQQLATLLRSRQHSAGLETLHLAHILVELLREWVAGGARKQGESSSLWRQHSQLATAQDGRHCRINFAARLEFQDGKRKEATQSYHGRGAVHLHAILFAEDLEALDLHEKLLATEPPPGHPLRGYIMDQLSYNGSGWPVEDRRSHWDPDAGVVRLQHTQTDRDKGVRAYNPQEVEVLKCHVDNLMAQASSDKGRGLLMRYVATYDVKFSSSFSNELLADPQVSGYGLAFRVLSTYHPSEPEMWLTLFPQLFPQFVLGGTMQPIVAPWPGMPEPPGYVAAYEECAWRDDRMTLLEYLRKANGRGDIIQWIQRAHAKADTALDLADFACQCRCFGEKVIAAEMVSVFNDKFFGQWLMLNVPFRKAETFLSDDIVKGVPARYRHFACALRAAPAHWRDAAAVRSELELAAHKDTYIRNALALIRAQTGIVERYLSGELTLEDEVPDVDDLLSMDVARQPVDLPRPPFNAAQRRLEQQALCRMDAVLAFRSAGTAEDMEAAANDLLEHNSILVCMGAPGTGKTFVADYLIRLAVQRDMRVLYALPTGQLACRMRQRHPGIEVDTCHGAFAFWRPLTETIAYMADFDMVVIDEALQLSAEEFGRLRAMFVAAGKQVLLLLMGDDWQLPSIHPERADSHPQWTFGHIITLREIKRCKCPELQAKLDFLRCHKPMGAEGKRFINRLCYKHKAWTGHEEPTALDIESVLAQTDGKTTFVTCTRRGASIINDLVAQVLFANRNKRPIGTIPGDYGDLAENYTDQGRLREDRPPLPNQVLLYVGLRVLLTRNQDKQNHYVNGMLADVEAFHPESQCLQVLTQSGKRLAIYPFTDTNVPKGRVVYYPVRVGYAGTIHKYQGAELQHVTLWLDRKYSPAAGYVALSRVARDEDYLIGGIVTADHFIPAK</sequence>
<evidence type="ECO:0000256" key="1">
    <source>
        <dbReference type="SAM" id="MobiDB-lite"/>
    </source>
</evidence>
<dbReference type="Proteomes" id="UP001642484">
    <property type="component" value="Unassembled WGS sequence"/>
</dbReference>
<evidence type="ECO:0008006" key="4">
    <source>
        <dbReference type="Google" id="ProtNLM"/>
    </source>
</evidence>
<protein>
    <recommendedName>
        <fullName evidence="4">ATP-dependent DNA helicase</fullName>
    </recommendedName>
</protein>
<dbReference type="InterPro" id="IPR027417">
    <property type="entry name" value="P-loop_NTPase"/>
</dbReference>
<feature type="compositionally biased region" description="Low complexity" evidence="1">
    <location>
        <begin position="215"/>
        <end position="225"/>
    </location>
</feature>
<keyword evidence="3" id="KW-1185">Reference proteome</keyword>
<proteinExistence type="predicted"/>
<dbReference type="SUPFAM" id="SSF52540">
    <property type="entry name" value="P-loop containing nucleoside triphosphate hydrolases"/>
    <property type="match status" value="2"/>
</dbReference>
<dbReference type="Pfam" id="PF13604">
    <property type="entry name" value="AAA_30"/>
    <property type="match status" value="1"/>
</dbReference>
<name>A0ABP0N790_9DINO</name>
<accession>A0ABP0N790</accession>
<evidence type="ECO:0000313" key="3">
    <source>
        <dbReference type="Proteomes" id="UP001642484"/>
    </source>
</evidence>
<feature type="compositionally biased region" description="Low complexity" evidence="1">
    <location>
        <begin position="1"/>
        <end position="17"/>
    </location>
</feature>
<reference evidence="2 3" key="1">
    <citation type="submission" date="2024-02" db="EMBL/GenBank/DDBJ databases">
        <authorList>
            <person name="Chen Y."/>
            <person name="Shah S."/>
            <person name="Dougan E. K."/>
            <person name="Thang M."/>
            <person name="Chan C."/>
        </authorList>
    </citation>
    <scope>NUCLEOTIDE SEQUENCE [LARGE SCALE GENOMIC DNA]</scope>
</reference>
<feature type="region of interest" description="Disordered" evidence="1">
    <location>
        <begin position="1"/>
        <end position="22"/>
    </location>
</feature>
<feature type="region of interest" description="Disordered" evidence="1">
    <location>
        <begin position="215"/>
        <end position="246"/>
    </location>
</feature>
<organism evidence="2 3">
    <name type="scientific">Durusdinium trenchii</name>
    <dbReference type="NCBI Taxonomy" id="1381693"/>
    <lineage>
        <taxon>Eukaryota</taxon>
        <taxon>Sar</taxon>
        <taxon>Alveolata</taxon>
        <taxon>Dinophyceae</taxon>
        <taxon>Suessiales</taxon>
        <taxon>Symbiodiniaceae</taxon>
        <taxon>Durusdinium</taxon>
    </lineage>
</organism>
<dbReference type="EMBL" id="CAXAMN010021444">
    <property type="protein sequence ID" value="CAK9059653.1"/>
    <property type="molecule type" value="Genomic_DNA"/>
</dbReference>